<reference evidence="7" key="1">
    <citation type="submission" date="2010-08" db="EMBL/GenBank/DDBJ databases">
        <authorList>
            <consortium name="Caenorhabditis japonica Sequencing Consortium"/>
            <person name="Wilson R.K."/>
        </authorList>
    </citation>
    <scope>NUCLEOTIDE SEQUENCE [LARGE SCALE GENOMIC DNA]</scope>
    <source>
        <strain evidence="7">DF5081</strain>
    </source>
</reference>
<dbReference type="SUPFAM" id="SSF57850">
    <property type="entry name" value="RING/U-box"/>
    <property type="match status" value="1"/>
</dbReference>
<evidence type="ECO:0000256" key="4">
    <source>
        <dbReference type="PROSITE-ProRule" id="PRU00175"/>
    </source>
</evidence>
<dbReference type="InterPro" id="IPR017907">
    <property type="entry name" value="Znf_RING_CS"/>
</dbReference>
<keyword evidence="2 4" id="KW-0863">Zinc-finger</keyword>
<keyword evidence="3" id="KW-0862">Zinc</keyword>
<sequence length="287" mass="32756">MSRRSQVTQNNKKCGICQEETTEEDMQELNCSHAFCNLCMTVYQGSLCPIRFCEGTRCTDVIVDEMEGKSGSQIAFGVTSTLFKIDMGEKLKCEAMKKGHKCVNIARMVLIHCRHRLCYDCLLLKVQFALEKKFPPRCAISRCANALSWSEIQAMAAHSNQFEKIYEMALKQPIMFNLPCEKRPTEHEVLIECFLYASENNMKTIVLPKAAIILDAITAVVQLLRISSNLSLSSLDVYVRKDCTEKKGKYKYEVVPTDTRLTIKDSQWADKTTLVIDPEKQISRLRR</sequence>
<dbReference type="Proteomes" id="UP000005237">
    <property type="component" value="Unassembled WGS sequence"/>
</dbReference>
<dbReference type="SMART" id="SM00184">
    <property type="entry name" value="RING"/>
    <property type="match status" value="2"/>
</dbReference>
<dbReference type="EnsemblMetazoa" id="CJA04992.1">
    <property type="protein sequence ID" value="CJA04992.1"/>
    <property type="gene ID" value="WBGene00124196"/>
</dbReference>
<dbReference type="InterPro" id="IPR001841">
    <property type="entry name" value="Znf_RING"/>
</dbReference>
<name>A0A8R1HMT2_CAEJA</name>
<dbReference type="PROSITE" id="PS50089">
    <property type="entry name" value="ZF_RING_2"/>
    <property type="match status" value="1"/>
</dbReference>
<dbReference type="PROSITE" id="PS00518">
    <property type="entry name" value="ZF_RING_1"/>
    <property type="match status" value="1"/>
</dbReference>
<evidence type="ECO:0000256" key="3">
    <source>
        <dbReference type="ARBA" id="ARBA00022833"/>
    </source>
</evidence>
<organism evidence="6 7">
    <name type="scientific">Caenorhabditis japonica</name>
    <dbReference type="NCBI Taxonomy" id="281687"/>
    <lineage>
        <taxon>Eukaryota</taxon>
        <taxon>Metazoa</taxon>
        <taxon>Ecdysozoa</taxon>
        <taxon>Nematoda</taxon>
        <taxon>Chromadorea</taxon>
        <taxon>Rhabditida</taxon>
        <taxon>Rhabditina</taxon>
        <taxon>Rhabditomorpha</taxon>
        <taxon>Rhabditoidea</taxon>
        <taxon>Rhabditidae</taxon>
        <taxon>Peloderinae</taxon>
        <taxon>Caenorhabditis</taxon>
    </lineage>
</organism>
<feature type="domain" description="RING-type" evidence="5">
    <location>
        <begin position="14"/>
        <end position="50"/>
    </location>
</feature>
<evidence type="ECO:0000256" key="2">
    <source>
        <dbReference type="ARBA" id="ARBA00022771"/>
    </source>
</evidence>
<dbReference type="GO" id="GO:0008270">
    <property type="term" value="F:zinc ion binding"/>
    <property type="evidence" value="ECO:0007669"/>
    <property type="project" value="UniProtKB-KW"/>
</dbReference>
<accession>A0A8R1HMT2</accession>
<dbReference type="AlphaFoldDB" id="A0A8R1HMT2"/>
<protein>
    <submittedName>
        <fullName evidence="6">RING-type domain-containing protein</fullName>
    </submittedName>
</protein>
<evidence type="ECO:0000313" key="7">
    <source>
        <dbReference type="Proteomes" id="UP000005237"/>
    </source>
</evidence>
<keyword evidence="1" id="KW-0479">Metal-binding</keyword>
<evidence type="ECO:0000259" key="5">
    <source>
        <dbReference type="PROSITE" id="PS50089"/>
    </source>
</evidence>
<proteinExistence type="predicted"/>
<keyword evidence="7" id="KW-1185">Reference proteome</keyword>
<evidence type="ECO:0000313" key="6">
    <source>
        <dbReference type="EnsemblMetazoa" id="CJA04992.1"/>
    </source>
</evidence>
<reference evidence="6" key="2">
    <citation type="submission" date="2022-06" db="UniProtKB">
        <authorList>
            <consortium name="EnsemblMetazoa"/>
        </authorList>
    </citation>
    <scope>IDENTIFICATION</scope>
    <source>
        <strain evidence="6">DF5081</strain>
    </source>
</reference>
<evidence type="ECO:0000256" key="1">
    <source>
        <dbReference type="ARBA" id="ARBA00022723"/>
    </source>
</evidence>